<dbReference type="PANTHER" id="PTHR23513">
    <property type="entry name" value="INTEGRAL MEMBRANE EFFLUX PROTEIN-RELATED"/>
    <property type="match status" value="1"/>
</dbReference>
<dbReference type="CDD" id="cd06173">
    <property type="entry name" value="MFS_MefA_like"/>
    <property type="match status" value="1"/>
</dbReference>
<comment type="caution">
    <text evidence="8">The sequence shown here is derived from an EMBL/GenBank/DDBJ whole genome shotgun (WGS) entry which is preliminary data.</text>
</comment>
<feature type="transmembrane region" description="Helical" evidence="7">
    <location>
        <begin position="45"/>
        <end position="67"/>
    </location>
</feature>
<feature type="transmembrane region" description="Helical" evidence="7">
    <location>
        <begin position="350"/>
        <end position="372"/>
    </location>
</feature>
<keyword evidence="5 7" id="KW-1133">Transmembrane helix</keyword>
<dbReference type="GO" id="GO:0005886">
    <property type="term" value="C:plasma membrane"/>
    <property type="evidence" value="ECO:0007669"/>
    <property type="project" value="UniProtKB-SubCell"/>
</dbReference>
<feature type="transmembrane region" description="Helical" evidence="7">
    <location>
        <begin position="309"/>
        <end position="329"/>
    </location>
</feature>
<evidence type="ECO:0000256" key="2">
    <source>
        <dbReference type="ARBA" id="ARBA00022448"/>
    </source>
</evidence>
<evidence type="ECO:0000256" key="6">
    <source>
        <dbReference type="ARBA" id="ARBA00023136"/>
    </source>
</evidence>
<name>A0A919W956_9ACTN</name>
<accession>A0A919W956</accession>
<evidence type="ECO:0000256" key="4">
    <source>
        <dbReference type="ARBA" id="ARBA00022692"/>
    </source>
</evidence>
<feature type="transmembrane region" description="Helical" evidence="7">
    <location>
        <begin position="88"/>
        <end position="118"/>
    </location>
</feature>
<dbReference type="Proteomes" id="UP000677082">
    <property type="component" value="Unassembled WGS sequence"/>
</dbReference>
<dbReference type="EMBL" id="BOQN01000102">
    <property type="protein sequence ID" value="GIM95914.1"/>
    <property type="molecule type" value="Genomic_DNA"/>
</dbReference>
<keyword evidence="4 7" id="KW-0812">Transmembrane</keyword>
<keyword evidence="3" id="KW-1003">Cell membrane</keyword>
<dbReference type="PANTHER" id="PTHR23513:SF6">
    <property type="entry name" value="MAJOR FACILITATOR SUPERFAMILY ASSOCIATED DOMAIN-CONTAINING PROTEIN"/>
    <property type="match status" value="1"/>
</dbReference>
<evidence type="ECO:0000256" key="7">
    <source>
        <dbReference type="SAM" id="Phobius"/>
    </source>
</evidence>
<feature type="transmembrane region" description="Helical" evidence="7">
    <location>
        <begin position="378"/>
        <end position="397"/>
    </location>
</feature>
<organism evidence="8 9">
    <name type="scientific">Paractinoplanes toevensis</name>
    <dbReference type="NCBI Taxonomy" id="571911"/>
    <lineage>
        <taxon>Bacteria</taxon>
        <taxon>Bacillati</taxon>
        <taxon>Actinomycetota</taxon>
        <taxon>Actinomycetes</taxon>
        <taxon>Micromonosporales</taxon>
        <taxon>Micromonosporaceae</taxon>
        <taxon>Paractinoplanes</taxon>
    </lineage>
</organism>
<dbReference type="AlphaFoldDB" id="A0A919W956"/>
<keyword evidence="6 7" id="KW-0472">Membrane</keyword>
<reference evidence="8 9" key="1">
    <citation type="submission" date="2021-03" db="EMBL/GenBank/DDBJ databases">
        <title>Whole genome shotgun sequence of Actinoplanes toevensis NBRC 105298.</title>
        <authorList>
            <person name="Komaki H."/>
            <person name="Tamura T."/>
        </authorList>
    </citation>
    <scope>NUCLEOTIDE SEQUENCE [LARGE SCALE GENOMIC DNA]</scope>
    <source>
        <strain evidence="8 9">NBRC 105298</strain>
    </source>
</reference>
<proteinExistence type="predicted"/>
<feature type="transmembrane region" description="Helical" evidence="7">
    <location>
        <begin position="210"/>
        <end position="232"/>
    </location>
</feature>
<dbReference type="Pfam" id="PF05977">
    <property type="entry name" value="MFS_3"/>
    <property type="match status" value="1"/>
</dbReference>
<sequence>MSLLRDHGFRNLFLADAVSQIGTQVSMLALPLVAVIVLRASNFEVGLLSACETLAFLLVGLPAGAWVDRVRRRRVLIVSDLARAALLASVPAAWALGGLTLVQLCLVAVATGVFTVFFDVAYQSYLPHLVGPDRLVEGNAKLEGVRASSQIVGPTLAGFVIQLITAPFALVLDALSFAGSALFVGRIAAREARPERRPDRHLGREILEGLRFVFANRVLRAIAMCTSTYNLLSAAQTAMLVVLLARDLEVRPGLIGVFYSIASVGGLAGALVARRVAARIGQGPAIWVPMAICVPVQLVIPLAQRGWLLWAAAVAYLVIWACGSVYNITQVSFRQGLTPPPLLGRMNATMRFLVWGTMPIGAFAGGLLGEAIGARNTLWIVAAAGVVPLIPLLASPLRTARELPVS</sequence>
<keyword evidence="2" id="KW-0813">Transport</keyword>
<evidence type="ECO:0000313" key="8">
    <source>
        <dbReference type="EMBL" id="GIM95914.1"/>
    </source>
</evidence>
<keyword evidence="9" id="KW-1185">Reference proteome</keyword>
<evidence type="ECO:0000256" key="5">
    <source>
        <dbReference type="ARBA" id="ARBA00022989"/>
    </source>
</evidence>
<evidence type="ECO:0000256" key="3">
    <source>
        <dbReference type="ARBA" id="ARBA00022475"/>
    </source>
</evidence>
<feature type="transmembrane region" description="Helical" evidence="7">
    <location>
        <begin position="159"/>
        <end position="189"/>
    </location>
</feature>
<dbReference type="InterPro" id="IPR010290">
    <property type="entry name" value="TM_effector"/>
</dbReference>
<feature type="transmembrane region" description="Helical" evidence="7">
    <location>
        <begin position="252"/>
        <end position="273"/>
    </location>
</feature>
<dbReference type="InterPro" id="IPR036259">
    <property type="entry name" value="MFS_trans_sf"/>
</dbReference>
<evidence type="ECO:0000313" key="9">
    <source>
        <dbReference type="Proteomes" id="UP000677082"/>
    </source>
</evidence>
<evidence type="ECO:0000256" key="1">
    <source>
        <dbReference type="ARBA" id="ARBA00004651"/>
    </source>
</evidence>
<protein>
    <submittedName>
        <fullName evidence="8">MFS transporter</fullName>
    </submittedName>
</protein>
<comment type="subcellular location">
    <subcellularLocation>
        <location evidence="1">Cell membrane</location>
        <topology evidence="1">Multi-pass membrane protein</topology>
    </subcellularLocation>
</comment>
<feature type="transmembrane region" description="Helical" evidence="7">
    <location>
        <begin position="12"/>
        <end position="39"/>
    </location>
</feature>
<gene>
    <name evidence="8" type="ORF">Ato02nite_077070</name>
</gene>
<dbReference type="SUPFAM" id="SSF103473">
    <property type="entry name" value="MFS general substrate transporter"/>
    <property type="match status" value="1"/>
</dbReference>
<feature type="transmembrane region" description="Helical" evidence="7">
    <location>
        <begin position="285"/>
        <end position="303"/>
    </location>
</feature>
<dbReference type="Gene3D" id="1.20.1250.20">
    <property type="entry name" value="MFS general substrate transporter like domains"/>
    <property type="match status" value="1"/>
</dbReference>
<dbReference type="RefSeq" id="WP_213011606.1">
    <property type="nucleotide sequence ID" value="NZ_BOQN01000102.1"/>
</dbReference>